<evidence type="ECO:0000313" key="1">
    <source>
        <dbReference type="EMBL" id="MPM09022.1"/>
    </source>
</evidence>
<accession>A0A644WYX0</accession>
<comment type="caution">
    <text evidence="1">The sequence shown here is derived from an EMBL/GenBank/DDBJ whole genome shotgun (WGS) entry which is preliminary data.</text>
</comment>
<organism evidence="1">
    <name type="scientific">bioreactor metagenome</name>
    <dbReference type="NCBI Taxonomy" id="1076179"/>
    <lineage>
        <taxon>unclassified sequences</taxon>
        <taxon>metagenomes</taxon>
        <taxon>ecological metagenomes</taxon>
    </lineage>
</organism>
<name>A0A644WYX0_9ZZZZ</name>
<gene>
    <name evidence="1" type="ORF">SDC9_55338</name>
</gene>
<protein>
    <submittedName>
        <fullName evidence="1">Uncharacterized protein</fullName>
    </submittedName>
</protein>
<sequence>METKPSLIRRNAAKAVAVHKRNGVVFDHFCHYENESVLSNFQLTKMITAFVLHNPNSVRLRVYSEQLCVTGIFQHM</sequence>
<proteinExistence type="predicted"/>
<dbReference type="AlphaFoldDB" id="A0A644WYX0"/>
<dbReference type="EMBL" id="VSSQ01001519">
    <property type="protein sequence ID" value="MPM09022.1"/>
    <property type="molecule type" value="Genomic_DNA"/>
</dbReference>
<reference evidence="1" key="1">
    <citation type="submission" date="2019-08" db="EMBL/GenBank/DDBJ databases">
        <authorList>
            <person name="Kucharzyk K."/>
            <person name="Murdoch R.W."/>
            <person name="Higgins S."/>
            <person name="Loffler F."/>
        </authorList>
    </citation>
    <scope>NUCLEOTIDE SEQUENCE</scope>
</reference>